<dbReference type="PIRSF" id="PIRSF034934">
    <property type="entry name" value="AbiF_AbiD"/>
    <property type="match status" value="1"/>
</dbReference>
<dbReference type="eggNOG" id="COG4823">
    <property type="taxonomic scope" value="Bacteria"/>
</dbReference>
<dbReference type="HOGENOM" id="CLU_044962_2_1_3"/>
<accession>K9Z047</accession>
<organism evidence="1 2">
    <name type="scientific">Dactylococcopsis salina (strain PCC 8305)</name>
    <name type="common">Myxobactron salinum</name>
    <dbReference type="NCBI Taxonomy" id="13035"/>
    <lineage>
        <taxon>Bacteria</taxon>
        <taxon>Bacillati</taxon>
        <taxon>Cyanobacteriota</taxon>
        <taxon>Cyanophyceae</taxon>
        <taxon>Nodosilineales</taxon>
        <taxon>Cymatolegaceae</taxon>
        <taxon>Dactylococcopsis</taxon>
    </lineage>
</organism>
<dbReference type="EMBL" id="CP003944">
    <property type="protein sequence ID" value="AFZ51945.1"/>
    <property type="molecule type" value="Genomic_DNA"/>
</dbReference>
<evidence type="ECO:0000313" key="2">
    <source>
        <dbReference type="Proteomes" id="UP000010482"/>
    </source>
</evidence>
<sequence length="296" mass="35222">MRFNKPPKTIDEQIQLLQSRGMQIDDLEQARHYLSHINYYRLAGYWIPFESNHQTHQFKSGTNFDQVINLYDFDRELRLLVLDAIERIEVSFRTQFAYFMAHNHGTHSYLEASLAREYKYWNNNLESLKREISQSDELFIQHYQNKYTTPSLPPIWSVCEIMSFGLLSRWFKNLRPMTTRKAISAKYQIDNKVLESIMHHLTSVRNICAHHSRLWNRKFTITLKLPKKPKRLVNNFNSSQPRRLYNTLVILAWFLGIVSPASSWEKRLITLLDSSPNNLSKMGFPSNYKKYPIWTV</sequence>
<dbReference type="Pfam" id="PF07751">
    <property type="entry name" value="Abi_2"/>
    <property type="match status" value="1"/>
</dbReference>
<dbReference type="AlphaFoldDB" id="K9Z047"/>
<dbReference type="InterPro" id="IPR011664">
    <property type="entry name" value="Abi_system_AbiD/AbiF-like"/>
</dbReference>
<dbReference type="STRING" id="13035.Dacsa_3454"/>
<dbReference type="Proteomes" id="UP000010482">
    <property type="component" value="Chromosome"/>
</dbReference>
<evidence type="ECO:0000313" key="1">
    <source>
        <dbReference type="EMBL" id="AFZ51945.1"/>
    </source>
</evidence>
<reference evidence="1" key="1">
    <citation type="submission" date="2012-04" db="EMBL/GenBank/DDBJ databases">
        <title>Finished genome of Dactylococcopsis salina PCC 8305.</title>
        <authorList>
            <consortium name="US DOE Joint Genome Institute"/>
            <person name="Gugger M."/>
            <person name="Coursin T."/>
            <person name="Rippka R."/>
            <person name="Tandeau De Marsac N."/>
            <person name="Huntemann M."/>
            <person name="Wei C.-L."/>
            <person name="Han J."/>
            <person name="Detter J.C."/>
            <person name="Han C."/>
            <person name="Tapia R."/>
            <person name="Daligault H."/>
            <person name="Chen A."/>
            <person name="Krypides N."/>
            <person name="Mavromatis K."/>
            <person name="Markowitz V."/>
            <person name="Szeto E."/>
            <person name="Ivanova N."/>
            <person name="Ovchinnikova G."/>
            <person name="Pagani I."/>
            <person name="Pati A."/>
            <person name="Goodwin L."/>
            <person name="Peters L."/>
            <person name="Pitluck S."/>
            <person name="Woyke T."/>
            <person name="Kerfeld C."/>
        </authorList>
    </citation>
    <scope>NUCLEOTIDE SEQUENCE [LARGE SCALE GENOMIC DNA]</scope>
    <source>
        <strain evidence="1">PCC 8305</strain>
    </source>
</reference>
<proteinExistence type="predicted"/>
<dbReference type="OrthoDB" id="5363652at2"/>
<protein>
    <submittedName>
        <fullName evidence="1">Abortive infection bacteriophage resistance protein</fullName>
    </submittedName>
</protein>
<dbReference type="KEGG" id="dsl:Dacsa_3454"/>
<gene>
    <name evidence="1" type="ORF">Dacsa_3454</name>
</gene>
<dbReference type="RefSeq" id="WP_015230919.1">
    <property type="nucleotide sequence ID" value="NC_019780.1"/>
</dbReference>
<name>K9Z047_DACS8</name>
<keyword evidence="2" id="KW-1185">Reference proteome</keyword>
<dbReference type="InterPro" id="IPR017034">
    <property type="entry name" value="Abi_system_AbiD/AbiF"/>
</dbReference>